<dbReference type="Gene3D" id="3.40.50.150">
    <property type="entry name" value="Vaccinia Virus protein VP39"/>
    <property type="match status" value="1"/>
</dbReference>
<dbReference type="GO" id="GO:0005730">
    <property type="term" value="C:nucleolus"/>
    <property type="evidence" value="ECO:0007669"/>
    <property type="project" value="TreeGrafter"/>
</dbReference>
<gene>
    <name evidence="8" type="ORF">B0H64DRAFT_396673</name>
</gene>
<dbReference type="InterPro" id="IPR049560">
    <property type="entry name" value="MeTrfase_RsmB-F_NOP2_cat"/>
</dbReference>
<keyword evidence="9" id="KW-1185">Reference proteome</keyword>
<reference evidence="8" key="1">
    <citation type="journal article" date="2023" name="Mol. Phylogenet. Evol.">
        <title>Genome-scale phylogeny and comparative genomics of the fungal order Sordariales.</title>
        <authorList>
            <person name="Hensen N."/>
            <person name="Bonometti L."/>
            <person name="Westerberg I."/>
            <person name="Brannstrom I.O."/>
            <person name="Guillou S."/>
            <person name="Cros-Aarteil S."/>
            <person name="Calhoun S."/>
            <person name="Haridas S."/>
            <person name="Kuo A."/>
            <person name="Mondo S."/>
            <person name="Pangilinan J."/>
            <person name="Riley R."/>
            <person name="LaButti K."/>
            <person name="Andreopoulos B."/>
            <person name="Lipzen A."/>
            <person name="Chen C."/>
            <person name="Yan M."/>
            <person name="Daum C."/>
            <person name="Ng V."/>
            <person name="Clum A."/>
            <person name="Steindorff A."/>
            <person name="Ohm R.A."/>
            <person name="Martin F."/>
            <person name="Silar P."/>
            <person name="Natvig D.O."/>
            <person name="Lalanne C."/>
            <person name="Gautier V."/>
            <person name="Ament-Velasquez S.L."/>
            <person name="Kruys A."/>
            <person name="Hutchinson M.I."/>
            <person name="Powell A.J."/>
            <person name="Barry K."/>
            <person name="Miller A.N."/>
            <person name="Grigoriev I.V."/>
            <person name="Debuchy R."/>
            <person name="Gladieux P."/>
            <person name="Hiltunen Thoren M."/>
            <person name="Johannesson H."/>
        </authorList>
    </citation>
    <scope>NUCLEOTIDE SEQUENCE</scope>
    <source>
        <strain evidence="8">CBS 168.71</strain>
    </source>
</reference>
<dbReference type="AlphaFoldDB" id="A0AAE0HGN1"/>
<dbReference type="InterPro" id="IPR029063">
    <property type="entry name" value="SAM-dependent_MTases_sf"/>
</dbReference>
<evidence type="ECO:0000256" key="6">
    <source>
        <dbReference type="SAM" id="MobiDB-lite"/>
    </source>
</evidence>
<evidence type="ECO:0000313" key="8">
    <source>
        <dbReference type="EMBL" id="KAK3295872.1"/>
    </source>
</evidence>
<dbReference type="Pfam" id="PF01189">
    <property type="entry name" value="Methyltr_RsmB-F"/>
    <property type="match status" value="1"/>
</dbReference>
<evidence type="ECO:0000256" key="5">
    <source>
        <dbReference type="PROSITE-ProRule" id="PRU01023"/>
    </source>
</evidence>
<dbReference type="GeneID" id="87840779"/>
<evidence type="ECO:0000256" key="1">
    <source>
        <dbReference type="ARBA" id="ARBA00022603"/>
    </source>
</evidence>
<dbReference type="GO" id="GO:0070475">
    <property type="term" value="P:rRNA base methylation"/>
    <property type="evidence" value="ECO:0007669"/>
    <property type="project" value="TreeGrafter"/>
</dbReference>
<keyword evidence="2 5" id="KW-0808">Transferase</keyword>
<feature type="binding site" evidence="5">
    <location>
        <begin position="237"/>
        <end position="243"/>
    </location>
    <ligand>
        <name>S-adenosyl-L-methionine</name>
        <dbReference type="ChEBI" id="CHEBI:59789"/>
    </ligand>
</feature>
<feature type="region of interest" description="Disordered" evidence="6">
    <location>
        <begin position="566"/>
        <end position="620"/>
    </location>
</feature>
<accession>A0AAE0HGN1</accession>
<feature type="binding site" evidence="5">
    <location>
        <position position="266"/>
    </location>
    <ligand>
        <name>S-adenosyl-L-methionine</name>
        <dbReference type="ChEBI" id="CHEBI:59789"/>
    </ligand>
</feature>
<feature type="binding site" evidence="5">
    <location>
        <position position="315"/>
    </location>
    <ligand>
        <name>S-adenosyl-L-methionine</name>
        <dbReference type="ChEBI" id="CHEBI:59789"/>
    </ligand>
</feature>
<feature type="compositionally biased region" description="Acidic residues" evidence="6">
    <location>
        <begin position="604"/>
        <end position="620"/>
    </location>
</feature>
<feature type="domain" description="SAM-dependent MTase RsmB/NOP-type" evidence="7">
    <location>
        <begin position="129"/>
        <end position="512"/>
    </location>
</feature>
<feature type="compositionally biased region" description="Basic and acidic residues" evidence="6">
    <location>
        <begin position="576"/>
        <end position="587"/>
    </location>
</feature>
<dbReference type="RefSeq" id="XP_062659386.1">
    <property type="nucleotide sequence ID" value="XM_062803831.1"/>
</dbReference>
<dbReference type="GO" id="GO:0003723">
    <property type="term" value="F:RNA binding"/>
    <property type="evidence" value="ECO:0007669"/>
    <property type="project" value="UniProtKB-UniRule"/>
</dbReference>
<proteinExistence type="inferred from homology"/>
<keyword evidence="3 5" id="KW-0949">S-adenosyl-L-methionine</keyword>
<dbReference type="EMBL" id="JAUEPN010000004">
    <property type="protein sequence ID" value="KAK3295872.1"/>
    <property type="molecule type" value="Genomic_DNA"/>
</dbReference>
<dbReference type="PANTHER" id="PTHR22807:SF4">
    <property type="entry name" value="28S RRNA (CYTOSINE-C(5))-METHYLTRANSFERASE"/>
    <property type="match status" value="1"/>
</dbReference>
<organism evidence="8 9">
    <name type="scientific">Chaetomium fimeti</name>
    <dbReference type="NCBI Taxonomy" id="1854472"/>
    <lineage>
        <taxon>Eukaryota</taxon>
        <taxon>Fungi</taxon>
        <taxon>Dikarya</taxon>
        <taxon>Ascomycota</taxon>
        <taxon>Pezizomycotina</taxon>
        <taxon>Sordariomycetes</taxon>
        <taxon>Sordariomycetidae</taxon>
        <taxon>Sordariales</taxon>
        <taxon>Chaetomiaceae</taxon>
        <taxon>Chaetomium</taxon>
    </lineage>
</organism>
<comment type="similarity">
    <text evidence="5">Belongs to the class I-like SAM-binding methyltransferase superfamily. RsmB/NOP family.</text>
</comment>
<dbReference type="InterPro" id="IPR023267">
    <property type="entry name" value="RCMT"/>
</dbReference>
<dbReference type="PROSITE" id="PS51686">
    <property type="entry name" value="SAM_MT_RSMB_NOP"/>
    <property type="match status" value="1"/>
</dbReference>
<feature type="active site" description="Nucleophile" evidence="5">
    <location>
        <position position="413"/>
    </location>
</feature>
<comment type="caution">
    <text evidence="8">The sequence shown here is derived from an EMBL/GenBank/DDBJ whole genome shotgun (WGS) entry which is preliminary data.</text>
</comment>
<reference evidence="8" key="2">
    <citation type="submission" date="2023-06" db="EMBL/GenBank/DDBJ databases">
        <authorList>
            <consortium name="Lawrence Berkeley National Laboratory"/>
            <person name="Haridas S."/>
            <person name="Hensen N."/>
            <person name="Bonometti L."/>
            <person name="Westerberg I."/>
            <person name="Brannstrom I.O."/>
            <person name="Guillou S."/>
            <person name="Cros-Aarteil S."/>
            <person name="Calhoun S."/>
            <person name="Kuo A."/>
            <person name="Mondo S."/>
            <person name="Pangilinan J."/>
            <person name="Riley R."/>
            <person name="Labutti K."/>
            <person name="Andreopoulos B."/>
            <person name="Lipzen A."/>
            <person name="Chen C."/>
            <person name="Yanf M."/>
            <person name="Daum C."/>
            <person name="Ng V."/>
            <person name="Clum A."/>
            <person name="Steindorff A."/>
            <person name="Ohm R."/>
            <person name="Martin F."/>
            <person name="Silar P."/>
            <person name="Natvig D."/>
            <person name="Lalanne C."/>
            <person name="Gautier V."/>
            <person name="Ament-Velasquez S.L."/>
            <person name="Kruys A."/>
            <person name="Hutchinson M.I."/>
            <person name="Powell A.J."/>
            <person name="Barry K."/>
            <person name="Miller A.N."/>
            <person name="Grigoriev I.V."/>
            <person name="Debuchy R."/>
            <person name="Gladieux P."/>
            <person name="Thoren M.H."/>
            <person name="Johannesson H."/>
        </authorList>
    </citation>
    <scope>NUCLEOTIDE SEQUENCE</scope>
    <source>
        <strain evidence="8">CBS 168.71</strain>
    </source>
</reference>
<dbReference type="GO" id="GO:0008173">
    <property type="term" value="F:RNA methyltransferase activity"/>
    <property type="evidence" value="ECO:0007669"/>
    <property type="project" value="InterPro"/>
</dbReference>
<keyword evidence="1 5" id="KW-0489">Methyltransferase</keyword>
<evidence type="ECO:0000256" key="3">
    <source>
        <dbReference type="ARBA" id="ARBA00022691"/>
    </source>
</evidence>
<dbReference type="Pfam" id="PF21153">
    <property type="entry name" value="NSUN5_N"/>
    <property type="match status" value="1"/>
</dbReference>
<dbReference type="InterPro" id="IPR049561">
    <property type="entry name" value="NSUN5_7_fdxn-like"/>
</dbReference>
<protein>
    <submittedName>
        <fullName evidence="8">S-adenosyl-L-methionine-dependent methyltransferase</fullName>
    </submittedName>
</protein>
<dbReference type="FunFam" id="3.30.70.1170:FF:000006">
    <property type="entry name" value="NOL1/NOP2/Sun domain family protein"/>
    <property type="match status" value="1"/>
</dbReference>
<comment type="caution">
    <text evidence="5">Lacks conserved residue(s) required for the propagation of feature annotation.</text>
</comment>
<dbReference type="InterPro" id="IPR001678">
    <property type="entry name" value="MeTrfase_RsmB-F_NOP2_dom"/>
</dbReference>
<dbReference type="Gene3D" id="3.30.70.1170">
    <property type="entry name" value="Sun protein, domain 3"/>
    <property type="match status" value="1"/>
</dbReference>
<dbReference type="SUPFAM" id="SSF53335">
    <property type="entry name" value="S-adenosyl-L-methionine-dependent methyltransferases"/>
    <property type="match status" value="1"/>
</dbReference>
<dbReference type="PRINTS" id="PR02008">
    <property type="entry name" value="RCMTFAMILY"/>
</dbReference>
<dbReference type="InterPro" id="IPR048889">
    <property type="entry name" value="NSUN5_RCM1_N"/>
</dbReference>
<keyword evidence="4 5" id="KW-0694">RNA-binding</keyword>
<evidence type="ECO:0000313" key="9">
    <source>
        <dbReference type="Proteomes" id="UP001278766"/>
    </source>
</evidence>
<dbReference type="PANTHER" id="PTHR22807">
    <property type="entry name" value="NOP2 YEAST -RELATED NOL1/NOP2/FMU SUN DOMAIN-CONTAINING"/>
    <property type="match status" value="1"/>
</dbReference>
<evidence type="ECO:0000259" key="7">
    <source>
        <dbReference type="PROSITE" id="PS51686"/>
    </source>
</evidence>
<sequence length="620" mass="66549">MSLYHETAGIVTGPSTHGGSLKSRIYGNKDLKSPPAQIYALAFESSKWSAVLKEVVENSQLLQKERKITPTLSILLAHDLLLAKKGIALPASHGLRLSVEKHKARLQSEFTRARIRRKCPTVDALKAVIDAQFGPAHPRWIRVNSLKSTVDEQLDTTFKGFEMVPTVAEVMAPASTGKKLICLDGNVPNLIAASPGIDFTKTEAYKSGAIILQDKASCFPAYMLDPRPEDGDIVDACSAPGNKTTHLAGILHERGFAGGQRILAFEKDKHRAKTLAKMVGAAGSDKVTKIHPGADFLKTDPDAPEFRSVGALLLDPSCSGSGIVGRDDTPEFHVPAAVGAASKPTAGGAGSKVLKRKRAPEAPTVVVDDDGAETVLSEKALETRLAALASFQLAILLHALTFPRATRVAYSTCSTHATENEHVVLAALRSPVARRRGWRILPRERQVRGMREWPVRGDFSACEGAGEGGEDGGDREGGDGVDAAVVAEGCVRADREDGRGVMGFFVACFVRDEDKEEEVGDDGPFVRDAEGRIVRGPDGIPTLKSTGRKVVDLEGLEGEGEAVEVRFGEDGDDDGPFERDAEGRIVRGPDGMPRLKAGRRPDGESEDEEEEDDEWGGFDE</sequence>
<name>A0AAE0HGN1_9PEZI</name>
<dbReference type="Pfam" id="PF21148">
    <property type="entry name" value="NSUN5_fdxn-like"/>
    <property type="match status" value="1"/>
</dbReference>
<evidence type="ECO:0000256" key="4">
    <source>
        <dbReference type="ARBA" id="ARBA00022884"/>
    </source>
</evidence>
<evidence type="ECO:0000256" key="2">
    <source>
        <dbReference type="ARBA" id="ARBA00022679"/>
    </source>
</evidence>
<dbReference type="Proteomes" id="UP001278766">
    <property type="component" value="Unassembled WGS sequence"/>
</dbReference>